<name>A0ABV4EE48_9GAMM</name>
<evidence type="ECO:0000313" key="3">
    <source>
        <dbReference type="Proteomes" id="UP001565243"/>
    </source>
</evidence>
<dbReference type="Pfam" id="PF05321">
    <property type="entry name" value="HHA"/>
    <property type="match status" value="1"/>
</dbReference>
<dbReference type="RefSeq" id="WP_369896859.1">
    <property type="nucleotide sequence ID" value="NZ_JBGFFX010000019.1"/>
</dbReference>
<sequence length="76" mass="9189">MAETDFQARRRYYLLRFRRSRSADTLEKMYESMRDRGQVPPEDRDAFDSAADHRRAELASGKLWDKIPPHIWQYVK</sequence>
<accession>A0ABV4EE48</accession>
<dbReference type="Gene3D" id="1.20.1280.40">
    <property type="entry name" value="HHA"/>
    <property type="match status" value="1"/>
</dbReference>
<organism evidence="2 3">
    <name type="scientific">Erwinia aeris</name>
    <dbReference type="NCBI Taxonomy" id="3239803"/>
    <lineage>
        <taxon>Bacteria</taxon>
        <taxon>Pseudomonadati</taxon>
        <taxon>Pseudomonadota</taxon>
        <taxon>Gammaproteobacteria</taxon>
        <taxon>Enterobacterales</taxon>
        <taxon>Erwiniaceae</taxon>
        <taxon>Erwinia</taxon>
    </lineage>
</organism>
<dbReference type="InterPro" id="IPR036666">
    <property type="entry name" value="HHA_sf"/>
</dbReference>
<evidence type="ECO:0000313" key="2">
    <source>
        <dbReference type="EMBL" id="MEY8773212.1"/>
    </source>
</evidence>
<evidence type="ECO:0000256" key="1">
    <source>
        <dbReference type="ARBA" id="ARBA00010526"/>
    </source>
</evidence>
<dbReference type="Proteomes" id="UP001565243">
    <property type="component" value="Unassembled WGS sequence"/>
</dbReference>
<proteinExistence type="inferred from homology"/>
<dbReference type="EMBL" id="JBGFFX010000019">
    <property type="protein sequence ID" value="MEY8773212.1"/>
    <property type="molecule type" value="Genomic_DNA"/>
</dbReference>
<comment type="caution">
    <text evidence="2">The sequence shown here is derived from an EMBL/GenBank/DDBJ whole genome shotgun (WGS) entry which is preliminary data.</text>
</comment>
<dbReference type="SUPFAM" id="SSF68989">
    <property type="entry name" value="Hemolysin expression modulating protein HHA"/>
    <property type="match status" value="1"/>
</dbReference>
<reference evidence="2 3" key="1">
    <citation type="submission" date="2024-07" db="EMBL/GenBank/DDBJ databases">
        <authorList>
            <person name="Hebao G."/>
        </authorList>
    </citation>
    <scope>NUCLEOTIDE SEQUENCE [LARGE SCALE GENOMIC DNA]</scope>
    <source>
        <strain evidence="2 3">ACCC 02193</strain>
    </source>
</reference>
<protein>
    <submittedName>
        <fullName evidence="2">Hha/YmoA family nucleoid-associated regulatory protein</fullName>
    </submittedName>
</protein>
<gene>
    <name evidence="2" type="ORF">AB6T85_22670</name>
</gene>
<comment type="similarity">
    <text evidence="1">Belongs to the Hha/YmoA/Cnu family.</text>
</comment>
<keyword evidence="3" id="KW-1185">Reference proteome</keyword>
<dbReference type="InterPro" id="IPR007985">
    <property type="entry name" value="Hemolysn_expr_modulating_HHA"/>
</dbReference>